<gene>
    <name evidence="1" type="primary">GLB1L</name>
    <name evidence="1" type="ORF">IWW38_003570</name>
</gene>
<evidence type="ECO:0000313" key="1">
    <source>
        <dbReference type="EMBL" id="KAJ2891549.1"/>
    </source>
</evidence>
<dbReference type="Proteomes" id="UP001139981">
    <property type="component" value="Unassembled WGS sequence"/>
</dbReference>
<organism evidence="1 2">
    <name type="scientific">Coemansia aciculifera</name>
    <dbReference type="NCBI Taxonomy" id="417176"/>
    <lineage>
        <taxon>Eukaryota</taxon>
        <taxon>Fungi</taxon>
        <taxon>Fungi incertae sedis</taxon>
        <taxon>Zoopagomycota</taxon>
        <taxon>Kickxellomycotina</taxon>
        <taxon>Kickxellomycetes</taxon>
        <taxon>Kickxellales</taxon>
        <taxon>Kickxellaceae</taxon>
        <taxon>Coemansia</taxon>
    </lineage>
</organism>
<name>A0ACC1M0V8_9FUNG</name>
<dbReference type="EC" id="3.2.1.23" evidence="1"/>
<keyword evidence="1" id="KW-0326">Glycosidase</keyword>
<sequence>YGVENWPKYLHLQALHRVLLDNERFITGNPVPEQQQLGKSREANARVYGSTQHGKEYLAFLVNSDAHRNLTVEFDGLEIELHRWSVTVVRKLSGEKQATVLYNTAKLAPEVRDAQANPAGFQSIAGKVLKTDNVRELSVGLPLSQDMSVHADRPLEHISVTDDRTDYLWYRTTVSNPCVNQLLADGHKLELRDAGDVAFAFIDGQPLGMRYGRQDSLATFTFDVPKDVFLNDTVTVTVLSQTMGMAHNQQHMEAYARGLLGTVTLCGKDITVGKWLMKPGLSRSHKSDDPPPALDSSRWVPLSTGNKGVEDSTAGFRWYAIEVDVDLLLDDNDDDEDYARFGIDLSSMTKGQLWINQHHLGRYWLRRAPAKRDYSPCQHCEYGGWFWPDNTCRQKCGEISQQYYHLPRSYLSHGTKNYLFLLEEVGGQPENIVIARRVARILRRPPKNEWVLVTGRVLLAVCGAAALLGLGTVARMAYDKYAARRGYLRIDDDGNE</sequence>
<keyword evidence="2" id="KW-1185">Reference proteome</keyword>
<reference evidence="1" key="1">
    <citation type="submission" date="2022-07" db="EMBL/GenBank/DDBJ databases">
        <title>Phylogenomic reconstructions and comparative analyses of Kickxellomycotina fungi.</title>
        <authorList>
            <person name="Reynolds N.K."/>
            <person name="Stajich J.E."/>
            <person name="Barry K."/>
            <person name="Grigoriev I.V."/>
            <person name="Crous P."/>
            <person name="Smith M.E."/>
        </authorList>
    </citation>
    <scope>NUCLEOTIDE SEQUENCE</scope>
    <source>
        <strain evidence="1">CBS 190363</strain>
    </source>
</reference>
<accession>A0ACC1M0V8</accession>
<dbReference type="EMBL" id="JANBVB010000960">
    <property type="protein sequence ID" value="KAJ2891549.1"/>
    <property type="molecule type" value="Genomic_DNA"/>
</dbReference>
<feature type="non-terminal residue" evidence="1">
    <location>
        <position position="1"/>
    </location>
</feature>
<protein>
    <submittedName>
        <fullName evidence="1">Beta-galactosidase-1-like protein</fullName>
        <ecNumber evidence="1">3.2.1.23</ecNumber>
    </submittedName>
</protein>
<proteinExistence type="predicted"/>
<evidence type="ECO:0000313" key="2">
    <source>
        <dbReference type="Proteomes" id="UP001139981"/>
    </source>
</evidence>
<keyword evidence="1" id="KW-0378">Hydrolase</keyword>
<comment type="caution">
    <text evidence="1">The sequence shown here is derived from an EMBL/GenBank/DDBJ whole genome shotgun (WGS) entry which is preliminary data.</text>
</comment>